<dbReference type="EMBL" id="CP036150">
    <property type="protein sequence ID" value="QEN07600.1"/>
    <property type="molecule type" value="Genomic_DNA"/>
</dbReference>
<sequence>MDQTVKSLLDFLNSSPTAYHGTAETVKKLEEAGFTSLDESTNWELKPQRGYYIVRNSSSLIAFHTGDLDLTGGCFRIVTAHTDSPTFRLKEGVLNDKSGMLTMGVEVMGGPIFSTWLDRDLAIAGRVLFKKEGSVGSLLYRNPERKVLIPNPPIHLNKTANKGFVYNAQNHLNCIIQSSRRENGAHKVESFYDLIAQDLNLNVKDILDTDLVLYDTQEASLTSWKQEFFSSGRIDNLAMCHASVEALISTKGQKGIAVAALFDNEETGSKTPHGADSSFLEQVLERIVLAAGGNREQFMVLCSSSFIISADAAHGVHPNFSDLYDEDFTPQINGGPAIKKNAGWNYASTGETSSIFKMICEKADVPYQMYINRSDRPTGKTLGPLTAARLGIPAVDVGNPLWSMHSIRETAGVNDHCYMIRAFETHYSET</sequence>
<keyword evidence="12" id="KW-1185">Reference proteome</keyword>
<keyword evidence="5 9" id="KW-0479">Metal-binding</keyword>
<organism evidence="11 12">
    <name type="scientific">Oceanispirochaeta crateris</name>
    <dbReference type="NCBI Taxonomy" id="2518645"/>
    <lineage>
        <taxon>Bacteria</taxon>
        <taxon>Pseudomonadati</taxon>
        <taxon>Spirochaetota</taxon>
        <taxon>Spirochaetia</taxon>
        <taxon>Spirochaetales</taxon>
        <taxon>Spirochaetaceae</taxon>
        <taxon>Oceanispirochaeta</taxon>
    </lineage>
</organism>
<dbReference type="GO" id="GO:0006508">
    <property type="term" value="P:proteolysis"/>
    <property type="evidence" value="ECO:0007669"/>
    <property type="project" value="UniProtKB-KW"/>
</dbReference>
<dbReference type="AlphaFoldDB" id="A0A5C1QKY1"/>
<evidence type="ECO:0000256" key="5">
    <source>
        <dbReference type="ARBA" id="ARBA00022723"/>
    </source>
</evidence>
<dbReference type="Proteomes" id="UP000324209">
    <property type="component" value="Chromosome"/>
</dbReference>
<evidence type="ECO:0000256" key="4">
    <source>
        <dbReference type="ARBA" id="ARBA00022670"/>
    </source>
</evidence>
<dbReference type="PANTHER" id="PTHR28570:SF3">
    <property type="entry name" value="ASPARTYL AMINOPEPTIDASE"/>
    <property type="match status" value="1"/>
</dbReference>
<dbReference type="NCBIfam" id="NF002759">
    <property type="entry name" value="PRK02813.1"/>
    <property type="match status" value="1"/>
</dbReference>
<reference evidence="11 12" key="1">
    <citation type="submission" date="2019-02" db="EMBL/GenBank/DDBJ databases">
        <title>Complete Genome Sequence and Methylome Analysis of free living Spirochaetas.</title>
        <authorList>
            <person name="Fomenkov A."/>
            <person name="Dubinina G."/>
            <person name="Leshcheva N."/>
            <person name="Mikheeva N."/>
            <person name="Grabovich M."/>
            <person name="Vincze T."/>
            <person name="Roberts R.J."/>
        </authorList>
    </citation>
    <scope>NUCLEOTIDE SEQUENCE [LARGE SCALE GENOMIC DNA]</scope>
    <source>
        <strain evidence="11 12">K2</strain>
    </source>
</reference>
<dbReference type="InterPro" id="IPR023358">
    <property type="entry name" value="Peptidase_M18_dom2"/>
</dbReference>
<comment type="cofactor">
    <cofactor evidence="1 10">
        <name>Zn(2+)</name>
        <dbReference type="ChEBI" id="CHEBI:29105"/>
    </cofactor>
</comment>
<keyword evidence="3 9" id="KW-0031">Aminopeptidase</keyword>
<keyword evidence="4 9" id="KW-0645">Protease</keyword>
<evidence type="ECO:0000256" key="3">
    <source>
        <dbReference type="ARBA" id="ARBA00022438"/>
    </source>
</evidence>
<evidence type="ECO:0000256" key="6">
    <source>
        <dbReference type="ARBA" id="ARBA00022801"/>
    </source>
</evidence>
<dbReference type="EC" id="3.4.11.-" evidence="10"/>
<dbReference type="SUPFAM" id="SSF101821">
    <property type="entry name" value="Aminopeptidase/glucanase lid domain"/>
    <property type="match status" value="1"/>
</dbReference>
<dbReference type="RefSeq" id="WP_149485680.1">
    <property type="nucleotide sequence ID" value="NZ_CP036150.1"/>
</dbReference>
<keyword evidence="6 9" id="KW-0378">Hydrolase</keyword>
<evidence type="ECO:0000256" key="1">
    <source>
        <dbReference type="ARBA" id="ARBA00001947"/>
    </source>
</evidence>
<dbReference type="InterPro" id="IPR001948">
    <property type="entry name" value="Peptidase_M18"/>
</dbReference>
<gene>
    <name evidence="11" type="ORF">EXM22_06210</name>
</gene>
<evidence type="ECO:0000256" key="2">
    <source>
        <dbReference type="ARBA" id="ARBA00008290"/>
    </source>
</evidence>
<evidence type="ECO:0000313" key="12">
    <source>
        <dbReference type="Proteomes" id="UP000324209"/>
    </source>
</evidence>
<dbReference type="CDD" id="cd05658">
    <property type="entry name" value="M18_DAP"/>
    <property type="match status" value="1"/>
</dbReference>
<evidence type="ECO:0000256" key="8">
    <source>
        <dbReference type="ARBA" id="ARBA00023049"/>
    </source>
</evidence>
<evidence type="ECO:0000256" key="9">
    <source>
        <dbReference type="RuleBase" id="RU004386"/>
    </source>
</evidence>
<comment type="similarity">
    <text evidence="2 9">Belongs to the peptidase M18 family.</text>
</comment>
<dbReference type="Gene3D" id="2.30.250.10">
    <property type="entry name" value="Aminopeptidase i, Domain 2"/>
    <property type="match status" value="1"/>
</dbReference>
<dbReference type="GO" id="GO:0008237">
    <property type="term" value="F:metallopeptidase activity"/>
    <property type="evidence" value="ECO:0007669"/>
    <property type="project" value="UniProtKB-KW"/>
</dbReference>
<dbReference type="PANTHER" id="PTHR28570">
    <property type="entry name" value="ASPARTYL AMINOPEPTIDASE"/>
    <property type="match status" value="1"/>
</dbReference>
<evidence type="ECO:0000313" key="11">
    <source>
        <dbReference type="EMBL" id="QEN07600.1"/>
    </source>
</evidence>
<evidence type="ECO:0000256" key="10">
    <source>
        <dbReference type="RuleBase" id="RU004387"/>
    </source>
</evidence>
<dbReference type="OrthoDB" id="9764268at2"/>
<protein>
    <recommendedName>
        <fullName evidence="10">M18 family aminopeptidase</fullName>
        <ecNumber evidence="10">3.4.11.-</ecNumber>
    </recommendedName>
</protein>
<dbReference type="KEGG" id="ock:EXM22_06210"/>
<proteinExistence type="inferred from homology"/>
<name>A0A5C1QKY1_9SPIO</name>
<keyword evidence="8 9" id="KW-0482">Metalloprotease</keyword>
<dbReference type="SUPFAM" id="SSF53187">
    <property type="entry name" value="Zn-dependent exopeptidases"/>
    <property type="match status" value="1"/>
</dbReference>
<dbReference type="GO" id="GO:0008270">
    <property type="term" value="F:zinc ion binding"/>
    <property type="evidence" value="ECO:0007669"/>
    <property type="project" value="InterPro"/>
</dbReference>
<accession>A0A5C1QKY1</accession>
<dbReference type="Gene3D" id="3.40.630.10">
    <property type="entry name" value="Zn peptidases"/>
    <property type="match status" value="1"/>
</dbReference>
<dbReference type="GO" id="GO:0005737">
    <property type="term" value="C:cytoplasm"/>
    <property type="evidence" value="ECO:0007669"/>
    <property type="project" value="UniProtKB-ARBA"/>
</dbReference>
<dbReference type="GO" id="GO:0004177">
    <property type="term" value="F:aminopeptidase activity"/>
    <property type="evidence" value="ECO:0007669"/>
    <property type="project" value="UniProtKB-KW"/>
</dbReference>
<dbReference type="PRINTS" id="PR00932">
    <property type="entry name" value="AMINO1PTASE"/>
</dbReference>
<keyword evidence="7 9" id="KW-0862">Zinc</keyword>
<dbReference type="Pfam" id="PF02127">
    <property type="entry name" value="Peptidase_M18"/>
    <property type="match status" value="1"/>
</dbReference>
<evidence type="ECO:0000256" key="7">
    <source>
        <dbReference type="ARBA" id="ARBA00022833"/>
    </source>
</evidence>